<dbReference type="InterPro" id="IPR002831">
    <property type="entry name" value="Tscrpt_reg_TrmB_N"/>
</dbReference>
<dbReference type="InterPro" id="IPR036390">
    <property type="entry name" value="WH_DNA-bd_sf"/>
</dbReference>
<dbReference type="RefSeq" id="WP_376806653.1">
    <property type="nucleotide sequence ID" value="NZ_JBHTAC010000011.1"/>
</dbReference>
<evidence type="ECO:0000313" key="2">
    <source>
        <dbReference type="EMBL" id="MFC7243466.1"/>
    </source>
</evidence>
<dbReference type="Gene3D" id="3.30.870.10">
    <property type="entry name" value="Endonuclease Chain A"/>
    <property type="match status" value="1"/>
</dbReference>
<dbReference type="Pfam" id="PF01978">
    <property type="entry name" value="TrmB"/>
    <property type="match status" value="1"/>
</dbReference>
<dbReference type="InterPro" id="IPR016032">
    <property type="entry name" value="Sig_transdc_resp-reg_C-effctor"/>
</dbReference>
<dbReference type="InterPro" id="IPR051797">
    <property type="entry name" value="TrmB-like"/>
</dbReference>
<evidence type="ECO:0000259" key="1">
    <source>
        <dbReference type="SMART" id="SM00421"/>
    </source>
</evidence>
<name>A0ABW2GTZ4_9ACTN</name>
<dbReference type="EMBL" id="JBHTAC010000011">
    <property type="protein sequence ID" value="MFC7243466.1"/>
    <property type="molecule type" value="Genomic_DNA"/>
</dbReference>
<accession>A0ABW2GTZ4</accession>
<dbReference type="PANTHER" id="PTHR34293:SF1">
    <property type="entry name" value="HTH-TYPE TRANSCRIPTIONAL REGULATOR TRMBL2"/>
    <property type="match status" value="1"/>
</dbReference>
<dbReference type="Gene3D" id="1.10.10.10">
    <property type="entry name" value="Winged helix-like DNA-binding domain superfamily/Winged helix DNA-binding domain"/>
    <property type="match status" value="2"/>
</dbReference>
<proteinExistence type="predicted"/>
<protein>
    <submittedName>
        <fullName evidence="2">Helix-turn-helix domain-containing protein</fullName>
    </submittedName>
</protein>
<dbReference type="SUPFAM" id="SSF46894">
    <property type="entry name" value="C-terminal effector domain of the bipartite response regulators"/>
    <property type="match status" value="1"/>
</dbReference>
<keyword evidence="3" id="KW-1185">Reference proteome</keyword>
<dbReference type="Proteomes" id="UP001596392">
    <property type="component" value="Unassembled WGS sequence"/>
</dbReference>
<dbReference type="InterPro" id="IPR000792">
    <property type="entry name" value="Tscrpt_reg_LuxR_C"/>
</dbReference>
<gene>
    <name evidence="2" type="ORF">ACFQO7_13360</name>
</gene>
<dbReference type="InterPro" id="IPR036388">
    <property type="entry name" value="WH-like_DNA-bd_sf"/>
</dbReference>
<comment type="caution">
    <text evidence="2">The sequence shown here is derived from an EMBL/GenBank/DDBJ whole genome shotgun (WGS) entry which is preliminary data.</text>
</comment>
<feature type="domain" description="HTH luxR-type" evidence="1">
    <location>
        <begin position="268"/>
        <end position="325"/>
    </location>
</feature>
<organism evidence="2 3">
    <name type="scientific">Catellatospora aurea</name>
    <dbReference type="NCBI Taxonomy" id="1337874"/>
    <lineage>
        <taxon>Bacteria</taxon>
        <taxon>Bacillati</taxon>
        <taxon>Actinomycetota</taxon>
        <taxon>Actinomycetes</taxon>
        <taxon>Micromonosporales</taxon>
        <taxon>Micromonosporaceae</taxon>
        <taxon>Catellatospora</taxon>
    </lineage>
</organism>
<reference evidence="3" key="1">
    <citation type="journal article" date="2019" name="Int. J. Syst. Evol. Microbiol.">
        <title>The Global Catalogue of Microorganisms (GCM) 10K type strain sequencing project: providing services to taxonomists for standard genome sequencing and annotation.</title>
        <authorList>
            <consortium name="The Broad Institute Genomics Platform"/>
            <consortium name="The Broad Institute Genome Sequencing Center for Infectious Disease"/>
            <person name="Wu L."/>
            <person name="Ma J."/>
        </authorList>
    </citation>
    <scope>NUCLEOTIDE SEQUENCE [LARGE SCALE GENOMIC DNA]</scope>
    <source>
        <strain evidence="3">CGMCC 1.9106</strain>
    </source>
</reference>
<sequence>MLGVLGLDPEEEFVYRALLGRPSATAMLLADLLDRPEPVVDQALSRLVENGLALRSGGEAFVAAPPAMALGALITERRDGLRIAEQALVTLAEEHRAAVAGRSISELIEVVSGVDAIRHRFQQVQQAARTEIRNFVTAPYLAVPPGSNAQEDAAAARGVRFRVVLERSVLAQPNIIDEVVDSLERGVELRVADQLPMKLILADSELALVPVTAPSAAQPGSEPGAVLLHRSGLLAALEALFETVWQRAYPLELSSLGSDGLPYVELDTDGPTELDRRILSLLLSGLTDQAVATQLDLSLRTLQRRLRHLMDLAGVDTRMQLGWHAARHEWA</sequence>
<dbReference type="SUPFAM" id="SSF46785">
    <property type="entry name" value="Winged helix' DNA-binding domain"/>
    <property type="match status" value="1"/>
</dbReference>
<dbReference type="PANTHER" id="PTHR34293">
    <property type="entry name" value="HTH-TYPE TRANSCRIPTIONAL REGULATOR TRMBL2"/>
    <property type="match status" value="1"/>
</dbReference>
<dbReference type="SMART" id="SM00421">
    <property type="entry name" value="HTH_LUXR"/>
    <property type="match status" value="1"/>
</dbReference>
<evidence type="ECO:0000313" key="3">
    <source>
        <dbReference type="Proteomes" id="UP001596392"/>
    </source>
</evidence>